<evidence type="ECO:0000259" key="12">
    <source>
        <dbReference type="Pfam" id="PF23539"/>
    </source>
</evidence>
<dbReference type="InterPro" id="IPR050482">
    <property type="entry name" value="Sensor_HK_TwoCompSys"/>
</dbReference>
<dbReference type="EC" id="2.7.13.3" evidence="2"/>
<proteinExistence type="predicted"/>
<dbReference type="GO" id="GO:0016020">
    <property type="term" value="C:membrane"/>
    <property type="evidence" value="ECO:0007669"/>
    <property type="project" value="InterPro"/>
</dbReference>
<dbReference type="SUPFAM" id="SSF55874">
    <property type="entry name" value="ATPase domain of HSP90 chaperone/DNA topoisomerase II/histidine kinase"/>
    <property type="match status" value="1"/>
</dbReference>
<dbReference type="GO" id="GO:0005524">
    <property type="term" value="F:ATP binding"/>
    <property type="evidence" value="ECO:0007669"/>
    <property type="project" value="UniProtKB-KW"/>
</dbReference>
<feature type="domain" description="Signal transduction histidine kinase subgroup 3 dimerisation and phosphoacceptor" evidence="11">
    <location>
        <begin position="202"/>
        <end position="266"/>
    </location>
</feature>
<sequence length="411" mass="43622">MHHADLLFPPGATRHDWVLDAMMAFGLGLLTIPPYSIRGISHLTAGAQLFTAALMIGSLVLRRHSPLLALAGVTLAGLGQVVVSDTPMATLVAVPIVAYSVARWIPGHEARVTLAVGAIGAVLGPLRWVVTDPSYLSVKDLVGLALYSFVCMALVVTPYAVGRRVRESSEAHLGRVAAAEERYRTMVAEREQLTRLAESRTRNQIASELHDIVAHSLSVMIVQAEGGRALAAKKPEAATEALTTIAETGREALMEMRRILGVLRDPSSGAADFAPAPRLEDIPELVSRTSDRVQLSIQGRPPTRPSPALELTVYRVVQEALTNFLKHAGPDATAMVTVTYGSTEIVVDVLDNGLGATAGVPETPGHGLRGMSERVASMGGRLHARPRPGGGFQVTAVLPVLGPVSQDGGWR</sequence>
<keyword evidence="5" id="KW-0547">Nucleotide-binding</keyword>
<keyword evidence="6 13" id="KW-0418">Kinase</keyword>
<keyword evidence="14" id="KW-1185">Reference proteome</keyword>
<evidence type="ECO:0000259" key="10">
    <source>
        <dbReference type="Pfam" id="PF02518"/>
    </source>
</evidence>
<evidence type="ECO:0000313" key="14">
    <source>
        <dbReference type="Proteomes" id="UP000226079"/>
    </source>
</evidence>
<feature type="transmembrane region" description="Helical" evidence="9">
    <location>
        <begin position="112"/>
        <end position="130"/>
    </location>
</feature>
<gene>
    <name evidence="13" type="ORF">ATK74_2816</name>
</gene>
<protein>
    <recommendedName>
        <fullName evidence="2">histidine kinase</fullName>
        <ecNumber evidence="2">2.7.13.3</ecNumber>
    </recommendedName>
</protein>
<comment type="catalytic activity">
    <reaction evidence="1">
        <text>ATP + protein L-histidine = ADP + protein N-phospho-L-histidine.</text>
        <dbReference type="EC" id="2.7.13.3"/>
    </reaction>
</comment>
<accession>A0A2A9CX38</accession>
<evidence type="ECO:0000313" key="13">
    <source>
        <dbReference type="EMBL" id="PFG18232.1"/>
    </source>
</evidence>
<feature type="transmembrane region" description="Helical" evidence="9">
    <location>
        <begin position="142"/>
        <end position="161"/>
    </location>
</feature>
<keyword evidence="9" id="KW-0812">Transmembrane</keyword>
<dbReference type="InterPro" id="IPR011712">
    <property type="entry name" value="Sig_transdc_His_kin_sub3_dim/P"/>
</dbReference>
<evidence type="ECO:0000256" key="2">
    <source>
        <dbReference type="ARBA" id="ARBA00012438"/>
    </source>
</evidence>
<feature type="transmembrane region" description="Helical" evidence="9">
    <location>
        <begin position="43"/>
        <end position="60"/>
    </location>
</feature>
<keyword evidence="3" id="KW-0597">Phosphoprotein</keyword>
<dbReference type="Proteomes" id="UP000226079">
    <property type="component" value="Unassembled WGS sequence"/>
</dbReference>
<keyword evidence="9" id="KW-0472">Membrane</keyword>
<keyword evidence="9" id="KW-1133">Transmembrane helix</keyword>
<dbReference type="AlphaFoldDB" id="A0A2A9CX38"/>
<evidence type="ECO:0000256" key="9">
    <source>
        <dbReference type="SAM" id="Phobius"/>
    </source>
</evidence>
<dbReference type="EMBL" id="PDJC01000001">
    <property type="protein sequence ID" value="PFG18232.1"/>
    <property type="molecule type" value="Genomic_DNA"/>
</dbReference>
<dbReference type="Pfam" id="PF23539">
    <property type="entry name" value="DUF7134"/>
    <property type="match status" value="1"/>
</dbReference>
<dbReference type="PANTHER" id="PTHR24421:SF10">
    <property type="entry name" value="NITRATE_NITRITE SENSOR PROTEIN NARQ"/>
    <property type="match status" value="1"/>
</dbReference>
<dbReference type="GO" id="GO:0046983">
    <property type="term" value="F:protein dimerization activity"/>
    <property type="evidence" value="ECO:0007669"/>
    <property type="project" value="InterPro"/>
</dbReference>
<evidence type="ECO:0000259" key="11">
    <source>
        <dbReference type="Pfam" id="PF07730"/>
    </source>
</evidence>
<evidence type="ECO:0000256" key="4">
    <source>
        <dbReference type="ARBA" id="ARBA00022679"/>
    </source>
</evidence>
<feature type="transmembrane region" description="Helical" evidence="9">
    <location>
        <begin position="89"/>
        <end position="105"/>
    </location>
</feature>
<evidence type="ECO:0000256" key="1">
    <source>
        <dbReference type="ARBA" id="ARBA00000085"/>
    </source>
</evidence>
<evidence type="ECO:0000256" key="6">
    <source>
        <dbReference type="ARBA" id="ARBA00022777"/>
    </source>
</evidence>
<evidence type="ECO:0000256" key="7">
    <source>
        <dbReference type="ARBA" id="ARBA00022840"/>
    </source>
</evidence>
<evidence type="ECO:0000256" key="3">
    <source>
        <dbReference type="ARBA" id="ARBA00022553"/>
    </source>
</evidence>
<dbReference type="Pfam" id="PF02518">
    <property type="entry name" value="HATPase_c"/>
    <property type="match status" value="1"/>
</dbReference>
<keyword evidence="4" id="KW-0808">Transferase</keyword>
<evidence type="ECO:0000256" key="5">
    <source>
        <dbReference type="ARBA" id="ARBA00022741"/>
    </source>
</evidence>
<keyword evidence="7" id="KW-0067">ATP-binding</keyword>
<comment type="caution">
    <text evidence="13">The sequence shown here is derived from an EMBL/GenBank/DDBJ whole genome shotgun (WGS) entry which is preliminary data.</text>
</comment>
<evidence type="ECO:0000256" key="8">
    <source>
        <dbReference type="ARBA" id="ARBA00023012"/>
    </source>
</evidence>
<name>A0A2A9CX38_9ACTN</name>
<dbReference type="RefSeq" id="WP_098461605.1">
    <property type="nucleotide sequence ID" value="NZ_PDJC01000001.1"/>
</dbReference>
<organism evidence="13 14">
    <name type="scientific">Propionicimonas paludicola</name>
    <dbReference type="NCBI Taxonomy" id="185243"/>
    <lineage>
        <taxon>Bacteria</taxon>
        <taxon>Bacillati</taxon>
        <taxon>Actinomycetota</taxon>
        <taxon>Actinomycetes</taxon>
        <taxon>Propionibacteriales</taxon>
        <taxon>Nocardioidaceae</taxon>
        <taxon>Propionicimonas</taxon>
    </lineage>
</organism>
<dbReference type="CDD" id="cd16917">
    <property type="entry name" value="HATPase_UhpB-NarQ-NarX-like"/>
    <property type="match status" value="1"/>
</dbReference>
<dbReference type="InterPro" id="IPR055558">
    <property type="entry name" value="DUF7134"/>
</dbReference>
<dbReference type="InterPro" id="IPR036890">
    <property type="entry name" value="HATPase_C_sf"/>
</dbReference>
<feature type="transmembrane region" description="Helical" evidence="9">
    <location>
        <begin position="67"/>
        <end position="83"/>
    </location>
</feature>
<dbReference type="Gene3D" id="3.30.565.10">
    <property type="entry name" value="Histidine kinase-like ATPase, C-terminal domain"/>
    <property type="match status" value="1"/>
</dbReference>
<feature type="domain" description="DUF7134" evidence="12">
    <location>
        <begin position="13"/>
        <end position="166"/>
    </location>
</feature>
<dbReference type="OrthoDB" id="227596at2"/>
<dbReference type="PANTHER" id="PTHR24421">
    <property type="entry name" value="NITRATE/NITRITE SENSOR PROTEIN NARX-RELATED"/>
    <property type="match status" value="1"/>
</dbReference>
<dbReference type="GO" id="GO:0000155">
    <property type="term" value="F:phosphorelay sensor kinase activity"/>
    <property type="evidence" value="ECO:0007669"/>
    <property type="project" value="InterPro"/>
</dbReference>
<feature type="domain" description="Histidine kinase/HSP90-like ATPase" evidence="10">
    <location>
        <begin position="310"/>
        <end position="400"/>
    </location>
</feature>
<reference evidence="13 14" key="1">
    <citation type="submission" date="2017-10" db="EMBL/GenBank/DDBJ databases">
        <title>Sequencing the genomes of 1000 actinobacteria strains.</title>
        <authorList>
            <person name="Klenk H.-P."/>
        </authorList>
    </citation>
    <scope>NUCLEOTIDE SEQUENCE [LARGE SCALE GENOMIC DNA]</scope>
    <source>
        <strain evidence="13 14">DSM 15597</strain>
    </source>
</reference>
<dbReference type="Gene3D" id="1.20.5.1930">
    <property type="match status" value="1"/>
</dbReference>
<dbReference type="InterPro" id="IPR003594">
    <property type="entry name" value="HATPase_dom"/>
</dbReference>
<keyword evidence="8" id="KW-0902">Two-component regulatory system</keyword>
<dbReference type="Pfam" id="PF07730">
    <property type="entry name" value="HisKA_3"/>
    <property type="match status" value="1"/>
</dbReference>